<reference evidence="4" key="3">
    <citation type="submission" date="2020-06" db="EMBL/GenBank/DDBJ databases">
        <title>Helianthus annuus Genome sequencing and assembly Release 2.</title>
        <authorList>
            <person name="Gouzy J."/>
            <person name="Langlade N."/>
            <person name="Munos S."/>
        </authorList>
    </citation>
    <scope>NUCLEOTIDE SEQUENCE</scope>
    <source>
        <tissue evidence="4">Leaves</tissue>
    </source>
</reference>
<dbReference type="Proteomes" id="UP000215914">
    <property type="component" value="Chromosome 3"/>
</dbReference>
<dbReference type="InParanoid" id="A0A251V646"/>
<proteinExistence type="inferred from homology"/>
<evidence type="ECO:0000313" key="4">
    <source>
        <dbReference type="EMBL" id="KAF5813946.1"/>
    </source>
</evidence>
<evidence type="ECO:0000256" key="2">
    <source>
        <dbReference type="ARBA" id="ARBA00022679"/>
    </source>
</evidence>
<reference evidence="5" key="2">
    <citation type="submission" date="2017-02" db="EMBL/GenBank/DDBJ databases">
        <title>Sunflower complete genome.</title>
        <authorList>
            <person name="Langlade N."/>
            <person name="Munos S."/>
        </authorList>
    </citation>
    <scope>NUCLEOTIDE SEQUENCE [LARGE SCALE GENOMIC DNA]</scope>
    <source>
        <tissue evidence="5">Leaves</tissue>
    </source>
</reference>
<evidence type="ECO:0000313" key="5">
    <source>
        <dbReference type="EMBL" id="OTG30769.1"/>
    </source>
</evidence>
<evidence type="ECO:0000256" key="3">
    <source>
        <dbReference type="ARBA" id="ARBA00023315"/>
    </source>
</evidence>
<dbReference type="Gramene" id="mRNA:HanXRQr2_Chr03g0104771">
    <property type="protein sequence ID" value="CDS:HanXRQr2_Chr03g0104771.1"/>
    <property type="gene ID" value="HanXRQr2_Chr03g0104771"/>
</dbReference>
<dbReference type="OMA" id="LESNRYM"/>
<organism evidence="5 6">
    <name type="scientific">Helianthus annuus</name>
    <name type="common">Common sunflower</name>
    <dbReference type="NCBI Taxonomy" id="4232"/>
    <lineage>
        <taxon>Eukaryota</taxon>
        <taxon>Viridiplantae</taxon>
        <taxon>Streptophyta</taxon>
        <taxon>Embryophyta</taxon>
        <taxon>Tracheophyta</taxon>
        <taxon>Spermatophyta</taxon>
        <taxon>Magnoliopsida</taxon>
        <taxon>eudicotyledons</taxon>
        <taxon>Gunneridae</taxon>
        <taxon>Pentapetalae</taxon>
        <taxon>asterids</taxon>
        <taxon>campanulids</taxon>
        <taxon>Asterales</taxon>
        <taxon>Asteraceae</taxon>
        <taxon>Asteroideae</taxon>
        <taxon>Heliantheae alliance</taxon>
        <taxon>Heliantheae</taxon>
        <taxon>Helianthus</taxon>
    </lineage>
</organism>
<evidence type="ECO:0000256" key="1">
    <source>
        <dbReference type="ARBA" id="ARBA00009861"/>
    </source>
</evidence>
<gene>
    <name evidence="5" type="ORF">HannXRQ_Chr03g0068121</name>
    <name evidence="4" type="ORF">HanXRQr2_Chr03g0104771</name>
</gene>
<accession>A0A251V646</accession>
<evidence type="ECO:0000313" key="6">
    <source>
        <dbReference type="Proteomes" id="UP000215914"/>
    </source>
</evidence>
<dbReference type="EMBL" id="CM007892">
    <property type="protein sequence ID" value="OTG30769.1"/>
    <property type="molecule type" value="Genomic_DNA"/>
</dbReference>
<reference evidence="4 6" key="1">
    <citation type="journal article" date="2017" name="Nature">
        <title>The sunflower genome provides insights into oil metabolism, flowering and Asterid evolution.</title>
        <authorList>
            <person name="Badouin H."/>
            <person name="Gouzy J."/>
            <person name="Grassa C.J."/>
            <person name="Murat F."/>
            <person name="Staton S.E."/>
            <person name="Cottret L."/>
            <person name="Lelandais-Briere C."/>
            <person name="Owens G.L."/>
            <person name="Carrere S."/>
            <person name="Mayjonade B."/>
            <person name="Legrand L."/>
            <person name="Gill N."/>
            <person name="Kane N.C."/>
            <person name="Bowers J.E."/>
            <person name="Hubner S."/>
            <person name="Bellec A."/>
            <person name="Berard A."/>
            <person name="Berges H."/>
            <person name="Blanchet N."/>
            <person name="Boniface M.C."/>
            <person name="Brunel D."/>
            <person name="Catrice O."/>
            <person name="Chaidir N."/>
            <person name="Claudel C."/>
            <person name="Donnadieu C."/>
            <person name="Faraut T."/>
            <person name="Fievet G."/>
            <person name="Helmstetter N."/>
            <person name="King M."/>
            <person name="Knapp S.J."/>
            <person name="Lai Z."/>
            <person name="Le Paslier M.C."/>
            <person name="Lippi Y."/>
            <person name="Lorenzon L."/>
            <person name="Mandel J.R."/>
            <person name="Marage G."/>
            <person name="Marchand G."/>
            <person name="Marquand E."/>
            <person name="Bret-Mestries E."/>
            <person name="Morien E."/>
            <person name="Nambeesan S."/>
            <person name="Nguyen T."/>
            <person name="Pegot-Espagnet P."/>
            <person name="Pouilly N."/>
            <person name="Raftis F."/>
            <person name="Sallet E."/>
            <person name="Schiex T."/>
            <person name="Thomas J."/>
            <person name="Vandecasteele C."/>
            <person name="Vares D."/>
            <person name="Vear F."/>
            <person name="Vautrin S."/>
            <person name="Crespi M."/>
            <person name="Mangin B."/>
            <person name="Burke J.M."/>
            <person name="Salse J."/>
            <person name="Munos S."/>
            <person name="Vincourt P."/>
            <person name="Rieseberg L.H."/>
            <person name="Langlade N.B."/>
        </authorList>
    </citation>
    <scope>NUCLEOTIDE SEQUENCE [LARGE SCALE GENOMIC DNA]</scope>
    <source>
        <strain evidence="6">cv. SF193</strain>
        <tissue evidence="4">Leaves</tissue>
    </source>
</reference>
<dbReference type="InterPro" id="IPR023213">
    <property type="entry name" value="CAT-like_dom_sf"/>
</dbReference>
<dbReference type="AlphaFoldDB" id="A0A251V646"/>
<dbReference type="GO" id="GO:0016746">
    <property type="term" value="F:acyltransferase activity"/>
    <property type="evidence" value="ECO:0007669"/>
    <property type="project" value="UniProtKB-KW"/>
</dbReference>
<keyword evidence="6" id="KW-1185">Reference proteome</keyword>
<dbReference type="Pfam" id="PF02458">
    <property type="entry name" value="Transferase"/>
    <property type="match status" value="1"/>
</dbReference>
<dbReference type="EC" id="2.3.1.-" evidence="4"/>
<protein>
    <submittedName>
        <fullName evidence="4 5">Transferase</fullName>
        <ecNumber evidence="4">2.3.1.-</ecNumber>
    </submittedName>
</protein>
<comment type="similarity">
    <text evidence="1">Belongs to the plant acyltransferase family.</text>
</comment>
<keyword evidence="2 5" id="KW-0808">Transferase</keyword>
<dbReference type="PANTHER" id="PTHR31623">
    <property type="entry name" value="F21J9.9"/>
    <property type="match status" value="1"/>
</dbReference>
<dbReference type="EMBL" id="MNCJ02000318">
    <property type="protein sequence ID" value="KAF5813946.1"/>
    <property type="molecule type" value="Genomic_DNA"/>
</dbReference>
<dbReference type="Gene3D" id="3.30.559.10">
    <property type="entry name" value="Chloramphenicol acetyltransferase-like domain"/>
    <property type="match status" value="1"/>
</dbReference>
<dbReference type="PANTHER" id="PTHR31623:SF124">
    <property type="entry name" value="VINORINE SYNTHASE-RELATED"/>
    <property type="match status" value="1"/>
</dbReference>
<name>A0A251V646_HELAN</name>
<keyword evidence="3 4" id="KW-0012">Acyltransferase</keyword>
<sequence>MILCDSVSKTVHDCTKMLTQGKEEYEVIIDPYLESNRYMSPDNVVNMSLYIFSSWCKFSYYEDDFGCGKPVWASPGKLPTQNLVILMDDHEGDSVEAWVHLDKKGIKQLEQDSDIQAYAI</sequence>